<dbReference type="EMBL" id="MU006010">
    <property type="protein sequence ID" value="KAF2858428.1"/>
    <property type="molecule type" value="Genomic_DNA"/>
</dbReference>
<gene>
    <name evidence="2" type="ORF">K470DRAFT_259842</name>
</gene>
<sequence>MGDKDTSTLQSYVDKAAGMAQSALGAVTGSTADKNAGANKQHEANIKDSASHAGTSAGGFAIGPTGVAKENPDRQEGSWDQTLGSAKEAIGGLVGADGLKQQGTQQRTEGEAKQASGELSDLGAGVSDRVKGTLGGAAAGLTGDREKQLEYQTMHDQGKALQRGTEDAINRK</sequence>
<dbReference type="OrthoDB" id="5309565at2759"/>
<dbReference type="AlphaFoldDB" id="A0A6A7BVA9"/>
<keyword evidence="3" id="KW-1185">Reference proteome</keyword>
<feature type="compositionally biased region" description="Basic and acidic residues" evidence="1">
    <location>
        <begin position="40"/>
        <end position="50"/>
    </location>
</feature>
<protein>
    <recommendedName>
        <fullName evidence="4">CsbD-like domain-containing protein</fullName>
    </recommendedName>
</protein>
<dbReference type="SUPFAM" id="SSF69047">
    <property type="entry name" value="Hypothetical protein YjbJ"/>
    <property type="match status" value="1"/>
</dbReference>
<evidence type="ECO:0000313" key="3">
    <source>
        <dbReference type="Proteomes" id="UP000799421"/>
    </source>
</evidence>
<name>A0A6A7BVA9_9PEZI</name>
<dbReference type="PANTHER" id="PTHR40460">
    <property type="entry name" value="CHROMOSOME 1, WHOLE GENOME SHOTGUN SEQUENCE"/>
    <property type="match status" value="1"/>
</dbReference>
<dbReference type="InterPro" id="IPR036629">
    <property type="entry name" value="YjbJ_sf"/>
</dbReference>
<organism evidence="2 3">
    <name type="scientific">Piedraia hortae CBS 480.64</name>
    <dbReference type="NCBI Taxonomy" id="1314780"/>
    <lineage>
        <taxon>Eukaryota</taxon>
        <taxon>Fungi</taxon>
        <taxon>Dikarya</taxon>
        <taxon>Ascomycota</taxon>
        <taxon>Pezizomycotina</taxon>
        <taxon>Dothideomycetes</taxon>
        <taxon>Dothideomycetidae</taxon>
        <taxon>Capnodiales</taxon>
        <taxon>Piedraiaceae</taxon>
        <taxon>Piedraia</taxon>
    </lineage>
</organism>
<dbReference type="PANTHER" id="PTHR40460:SF1">
    <property type="entry name" value="CSBD-LIKE DOMAIN-CONTAINING PROTEIN"/>
    <property type="match status" value="1"/>
</dbReference>
<evidence type="ECO:0008006" key="4">
    <source>
        <dbReference type="Google" id="ProtNLM"/>
    </source>
</evidence>
<dbReference type="Proteomes" id="UP000799421">
    <property type="component" value="Unassembled WGS sequence"/>
</dbReference>
<evidence type="ECO:0000256" key="1">
    <source>
        <dbReference type="SAM" id="MobiDB-lite"/>
    </source>
</evidence>
<proteinExistence type="predicted"/>
<evidence type="ECO:0000313" key="2">
    <source>
        <dbReference type="EMBL" id="KAF2858428.1"/>
    </source>
</evidence>
<reference evidence="2" key="1">
    <citation type="journal article" date="2020" name="Stud. Mycol.">
        <title>101 Dothideomycetes genomes: a test case for predicting lifestyles and emergence of pathogens.</title>
        <authorList>
            <person name="Haridas S."/>
            <person name="Albert R."/>
            <person name="Binder M."/>
            <person name="Bloem J."/>
            <person name="Labutti K."/>
            <person name="Salamov A."/>
            <person name="Andreopoulos B."/>
            <person name="Baker S."/>
            <person name="Barry K."/>
            <person name="Bills G."/>
            <person name="Bluhm B."/>
            <person name="Cannon C."/>
            <person name="Castanera R."/>
            <person name="Culley D."/>
            <person name="Daum C."/>
            <person name="Ezra D."/>
            <person name="Gonzalez J."/>
            <person name="Henrissat B."/>
            <person name="Kuo A."/>
            <person name="Liang C."/>
            <person name="Lipzen A."/>
            <person name="Lutzoni F."/>
            <person name="Magnuson J."/>
            <person name="Mondo S."/>
            <person name="Nolan M."/>
            <person name="Ohm R."/>
            <person name="Pangilinan J."/>
            <person name="Park H.-J."/>
            <person name="Ramirez L."/>
            <person name="Alfaro M."/>
            <person name="Sun H."/>
            <person name="Tritt A."/>
            <person name="Yoshinaga Y."/>
            <person name="Zwiers L.-H."/>
            <person name="Turgeon B."/>
            <person name="Goodwin S."/>
            <person name="Spatafora J."/>
            <person name="Crous P."/>
            <person name="Grigoriev I."/>
        </authorList>
    </citation>
    <scope>NUCLEOTIDE SEQUENCE</scope>
    <source>
        <strain evidence="2">CBS 480.64</strain>
    </source>
</reference>
<accession>A0A6A7BVA9</accession>
<feature type="region of interest" description="Disordered" evidence="1">
    <location>
        <begin position="30"/>
        <end position="172"/>
    </location>
</feature>